<dbReference type="InterPro" id="IPR036397">
    <property type="entry name" value="RNaseH_sf"/>
</dbReference>
<dbReference type="InterPro" id="IPR001584">
    <property type="entry name" value="Integrase_cat-core"/>
</dbReference>
<keyword evidence="3" id="KW-0695">RNA-directed DNA polymerase</keyword>
<dbReference type="AlphaFoldDB" id="A0A9K3I2T0"/>
<evidence type="ECO:0000313" key="3">
    <source>
        <dbReference type="EMBL" id="KAF5788925.1"/>
    </source>
</evidence>
<proteinExistence type="predicted"/>
<dbReference type="Proteomes" id="UP000215914">
    <property type="component" value="Unassembled WGS sequence"/>
</dbReference>
<gene>
    <name evidence="3" type="ORF">HanXRQr2_Chr09g0364871</name>
</gene>
<sequence length="779" mass="88762">MPWLRCDAMIRGLLTTAMEKEIIVSVKYANSAEEIWKDLQERFGKENAPRAYELKQLLMMTKQDGSSVSAYYTKLRTIWDEISVVFSIPRCSCAGCTCGASKKITDSKDKERLYECLLGLDNEYSTIRTQILAMKPIPSLGEAYHLVSEDEQQKVVSMGKKTNTDTAAFQAFVKKNGAAGNRNTAKSNKKVADEKIEHCVLCDKDGHSRDGCFRVIGYPDWWPGKGKTEKGKAKAACVDTKQDTNELRQSGTSPIPGLNEEQYRQFLHMFTTKNMANVEITQPMANMAGIFDEGNGWIIDSGCTEYITHNLNALHEIFKTIHDVPVTIPNGDSIAVKGRGTCTLPNGSRIKNVLYVPEFTCNILSVSRLTKDLQCTIMFFPDFFVMQDLSSRKLIGTGRCENGLYRMRIGGERMAMAVGSNLWYKRLGHASHSKLSCFDFISLKTNDETCDSCARAKFTRLPFITSFIKSKECFELLHCDIWGRYRTHSLTAANYFLTIVDDFSRSVWVYLLKRKSDASDCLISFHKMVKTQFNKNVKRIRCDNGGEFTSNRMVTFYNEEGMLLETTCPHTPQQNGVVERKHRHLLETARALKFEAKLPSTFWGECILTAAYIINKLPSTTINNKTPYEIIYNQKPNYDHMRVFGCLSYYRSTETRGDKFEERGRPGIFLGYPYGTKGYKVFDIKNKKMVVSRDVKFVEDVFPYVKINKCIEKEEGVEMFELPSWCFHDQNDMATNEVEETNTVANNSPKKRCNRHLENEEAELDQLASTTTSSIFLHP</sequence>
<keyword evidence="1" id="KW-0378">Hydrolase</keyword>
<dbReference type="Gene3D" id="3.30.420.10">
    <property type="entry name" value="Ribonuclease H-like superfamily/Ribonuclease H"/>
    <property type="match status" value="1"/>
</dbReference>
<reference evidence="3" key="2">
    <citation type="submission" date="2020-06" db="EMBL/GenBank/DDBJ databases">
        <title>Helianthus annuus Genome sequencing and assembly Release 2.</title>
        <authorList>
            <person name="Gouzy J."/>
            <person name="Langlade N."/>
            <person name="Munos S."/>
        </authorList>
    </citation>
    <scope>NUCLEOTIDE SEQUENCE</scope>
    <source>
        <tissue evidence="3">Leaves</tissue>
    </source>
</reference>
<dbReference type="Pfam" id="PF25597">
    <property type="entry name" value="SH3_retrovirus"/>
    <property type="match status" value="1"/>
</dbReference>
<dbReference type="PROSITE" id="PS50994">
    <property type="entry name" value="INTEGRASE"/>
    <property type="match status" value="1"/>
</dbReference>
<dbReference type="InterPro" id="IPR057670">
    <property type="entry name" value="SH3_retrovirus"/>
</dbReference>
<dbReference type="GO" id="GO:0006508">
    <property type="term" value="P:proteolysis"/>
    <property type="evidence" value="ECO:0007669"/>
    <property type="project" value="UniProtKB-KW"/>
</dbReference>
<dbReference type="EC" id="2.7.7.49" evidence="3"/>
<dbReference type="PANTHER" id="PTHR42648">
    <property type="entry name" value="TRANSPOSASE, PUTATIVE-RELATED"/>
    <property type="match status" value="1"/>
</dbReference>
<keyword evidence="3" id="KW-0548">Nucleotidyltransferase</keyword>
<reference evidence="3" key="1">
    <citation type="journal article" date="2017" name="Nature">
        <title>The sunflower genome provides insights into oil metabolism, flowering and Asterid evolution.</title>
        <authorList>
            <person name="Badouin H."/>
            <person name="Gouzy J."/>
            <person name="Grassa C.J."/>
            <person name="Murat F."/>
            <person name="Staton S.E."/>
            <person name="Cottret L."/>
            <person name="Lelandais-Briere C."/>
            <person name="Owens G.L."/>
            <person name="Carrere S."/>
            <person name="Mayjonade B."/>
            <person name="Legrand L."/>
            <person name="Gill N."/>
            <person name="Kane N.C."/>
            <person name="Bowers J.E."/>
            <person name="Hubner S."/>
            <person name="Bellec A."/>
            <person name="Berard A."/>
            <person name="Berges H."/>
            <person name="Blanchet N."/>
            <person name="Boniface M.C."/>
            <person name="Brunel D."/>
            <person name="Catrice O."/>
            <person name="Chaidir N."/>
            <person name="Claudel C."/>
            <person name="Donnadieu C."/>
            <person name="Faraut T."/>
            <person name="Fievet G."/>
            <person name="Helmstetter N."/>
            <person name="King M."/>
            <person name="Knapp S.J."/>
            <person name="Lai Z."/>
            <person name="Le Paslier M.C."/>
            <person name="Lippi Y."/>
            <person name="Lorenzon L."/>
            <person name="Mandel J.R."/>
            <person name="Marage G."/>
            <person name="Marchand G."/>
            <person name="Marquand E."/>
            <person name="Bret-Mestries E."/>
            <person name="Morien E."/>
            <person name="Nambeesan S."/>
            <person name="Nguyen T."/>
            <person name="Pegot-Espagnet P."/>
            <person name="Pouilly N."/>
            <person name="Raftis F."/>
            <person name="Sallet E."/>
            <person name="Schiex T."/>
            <person name="Thomas J."/>
            <person name="Vandecasteele C."/>
            <person name="Vares D."/>
            <person name="Vear F."/>
            <person name="Vautrin S."/>
            <person name="Crespi M."/>
            <person name="Mangin B."/>
            <person name="Burke J.M."/>
            <person name="Salse J."/>
            <person name="Munos S."/>
            <person name="Vincourt P."/>
            <person name="Rieseberg L.H."/>
            <person name="Langlade N.B."/>
        </authorList>
    </citation>
    <scope>NUCLEOTIDE SEQUENCE</scope>
    <source>
        <tissue evidence="3">Leaves</tissue>
    </source>
</reference>
<keyword evidence="3" id="KW-0808">Transferase</keyword>
<evidence type="ECO:0000259" key="2">
    <source>
        <dbReference type="PROSITE" id="PS50994"/>
    </source>
</evidence>
<evidence type="ECO:0000313" key="4">
    <source>
        <dbReference type="Proteomes" id="UP000215914"/>
    </source>
</evidence>
<dbReference type="Pfam" id="PF14223">
    <property type="entry name" value="Retrotran_gag_2"/>
    <property type="match status" value="1"/>
</dbReference>
<accession>A0A9K3I2T0</accession>
<dbReference type="GO" id="GO:0003964">
    <property type="term" value="F:RNA-directed DNA polymerase activity"/>
    <property type="evidence" value="ECO:0007669"/>
    <property type="project" value="UniProtKB-KW"/>
</dbReference>
<evidence type="ECO:0000256" key="1">
    <source>
        <dbReference type="ARBA" id="ARBA00022670"/>
    </source>
</evidence>
<dbReference type="Gramene" id="mRNA:HanXRQr2_Chr09g0364871">
    <property type="protein sequence ID" value="CDS:HanXRQr2_Chr09g0364871.1"/>
    <property type="gene ID" value="HanXRQr2_Chr09g0364871"/>
</dbReference>
<dbReference type="SUPFAM" id="SSF53098">
    <property type="entry name" value="Ribonuclease H-like"/>
    <property type="match status" value="1"/>
</dbReference>
<dbReference type="InterPro" id="IPR039537">
    <property type="entry name" value="Retrotran_Ty1/copia-like"/>
</dbReference>
<dbReference type="InterPro" id="IPR054722">
    <property type="entry name" value="PolX-like_BBD"/>
</dbReference>
<dbReference type="GO" id="GO:0008233">
    <property type="term" value="F:peptidase activity"/>
    <property type="evidence" value="ECO:0007669"/>
    <property type="project" value="UniProtKB-KW"/>
</dbReference>
<protein>
    <submittedName>
        <fullName evidence="3">RNA-directed DNA polymerase</fullName>
        <ecNumber evidence="3">2.7.7.49</ecNumber>
    </submittedName>
</protein>
<comment type="caution">
    <text evidence="3">The sequence shown here is derived from an EMBL/GenBank/DDBJ whole genome shotgun (WGS) entry which is preliminary data.</text>
</comment>
<keyword evidence="1" id="KW-0645">Protease</keyword>
<dbReference type="Pfam" id="PF22936">
    <property type="entry name" value="Pol_BBD"/>
    <property type="match status" value="1"/>
</dbReference>
<keyword evidence="4" id="KW-1185">Reference proteome</keyword>
<dbReference type="InterPro" id="IPR012337">
    <property type="entry name" value="RNaseH-like_sf"/>
</dbReference>
<dbReference type="EMBL" id="MNCJ02000324">
    <property type="protein sequence ID" value="KAF5788925.1"/>
    <property type="molecule type" value="Genomic_DNA"/>
</dbReference>
<dbReference type="PANTHER" id="PTHR42648:SF29">
    <property type="entry name" value="RNA-DIRECTED DNA POLYMERASE"/>
    <property type="match status" value="1"/>
</dbReference>
<name>A0A9K3I2T0_HELAN</name>
<organism evidence="3 4">
    <name type="scientific">Helianthus annuus</name>
    <name type="common">Common sunflower</name>
    <dbReference type="NCBI Taxonomy" id="4232"/>
    <lineage>
        <taxon>Eukaryota</taxon>
        <taxon>Viridiplantae</taxon>
        <taxon>Streptophyta</taxon>
        <taxon>Embryophyta</taxon>
        <taxon>Tracheophyta</taxon>
        <taxon>Spermatophyta</taxon>
        <taxon>Magnoliopsida</taxon>
        <taxon>eudicotyledons</taxon>
        <taxon>Gunneridae</taxon>
        <taxon>Pentapetalae</taxon>
        <taxon>asterids</taxon>
        <taxon>campanulids</taxon>
        <taxon>Asterales</taxon>
        <taxon>Asteraceae</taxon>
        <taxon>Asteroideae</taxon>
        <taxon>Heliantheae alliance</taxon>
        <taxon>Heliantheae</taxon>
        <taxon>Helianthus</taxon>
    </lineage>
</organism>
<dbReference type="GO" id="GO:0003676">
    <property type="term" value="F:nucleic acid binding"/>
    <property type="evidence" value="ECO:0007669"/>
    <property type="project" value="InterPro"/>
</dbReference>
<dbReference type="Pfam" id="PF00665">
    <property type="entry name" value="rve"/>
    <property type="match status" value="1"/>
</dbReference>
<feature type="domain" description="Integrase catalytic" evidence="2">
    <location>
        <begin position="468"/>
        <end position="635"/>
    </location>
</feature>
<dbReference type="GO" id="GO:0015074">
    <property type="term" value="P:DNA integration"/>
    <property type="evidence" value="ECO:0007669"/>
    <property type="project" value="InterPro"/>
</dbReference>